<dbReference type="PROSITE" id="PS51186">
    <property type="entry name" value="GNAT"/>
    <property type="match status" value="1"/>
</dbReference>
<protein>
    <recommendedName>
        <fullName evidence="5">N-alpha-acetyltransferase 40</fullName>
        <ecNumber evidence="4">2.3.1.257</ecNumber>
    </recommendedName>
</protein>
<evidence type="ECO:0000256" key="8">
    <source>
        <dbReference type="ARBA" id="ARBA00023242"/>
    </source>
</evidence>
<comment type="catalytic activity">
    <reaction evidence="11">
        <text>N-terminal L-seryl-[histone H4] + acetyl-CoA = N-terminal N(alpha)-acetyl-L-seryl-[histone H4] + CoA + H(+)</text>
        <dbReference type="Rhea" id="RHEA:50596"/>
        <dbReference type="Rhea" id="RHEA-COMP:12740"/>
        <dbReference type="Rhea" id="RHEA-COMP:12743"/>
        <dbReference type="ChEBI" id="CHEBI:15378"/>
        <dbReference type="ChEBI" id="CHEBI:57287"/>
        <dbReference type="ChEBI" id="CHEBI:57288"/>
        <dbReference type="ChEBI" id="CHEBI:64738"/>
        <dbReference type="ChEBI" id="CHEBI:83690"/>
        <dbReference type="EC" id="2.3.1.257"/>
    </reaction>
</comment>
<evidence type="ECO:0000313" key="14">
    <source>
        <dbReference type="EMBL" id="KAK7756925.1"/>
    </source>
</evidence>
<comment type="subcellular location">
    <subcellularLocation>
        <location evidence="2">Cytoplasm</location>
    </subcellularLocation>
    <subcellularLocation>
        <location evidence="1">Nucleus</location>
    </subcellularLocation>
</comment>
<dbReference type="GO" id="GO:1990189">
    <property type="term" value="F:protein N-terminal-serine acetyltransferase activity"/>
    <property type="evidence" value="ECO:0007669"/>
    <property type="project" value="UniProtKB-EC"/>
</dbReference>
<dbReference type="InterPro" id="IPR000182">
    <property type="entry name" value="GNAT_dom"/>
</dbReference>
<feature type="domain" description="N-acetyltransferase" evidence="13">
    <location>
        <begin position="81"/>
        <end position="255"/>
    </location>
</feature>
<evidence type="ECO:0000256" key="12">
    <source>
        <dbReference type="SAM" id="MobiDB-lite"/>
    </source>
</evidence>
<sequence length="271" mass="30410">MEVSKPPSARPKRRRAPTDPIERVNRKSDEAFITEHLRLRPRPESGSSPEPGSSSSSSRGSWTPQWTHPRPPHQQYRLGLVGAPRLSADDLRACFDLIEETSRKDYEPSSFGWKPARKLAEMRSPDLRYILVKTAKEGEDEDAASAGSGSLCGFASLMPTYEDGQPVVYCYEIHLKPELQRTGMGRMLMGYLEDVAASSPPITKVMLTCFLSNQHAFDFYKKLGFDVDEISPGPRKLRHGRVFVPDYAIMSKLVSRNESAPGRTPDQLRES</sequence>
<dbReference type="GO" id="GO:0010485">
    <property type="term" value="F:histone H4 acetyltransferase activity"/>
    <property type="evidence" value="ECO:0007669"/>
    <property type="project" value="InterPro"/>
</dbReference>
<keyword evidence="15" id="KW-1185">Reference proteome</keyword>
<keyword evidence="9" id="KW-0012">Acyltransferase</keyword>
<evidence type="ECO:0000256" key="7">
    <source>
        <dbReference type="ARBA" id="ARBA00022679"/>
    </source>
</evidence>
<comment type="caution">
    <text evidence="14">The sequence shown here is derived from an EMBL/GenBank/DDBJ whole genome shotgun (WGS) entry which is preliminary data.</text>
</comment>
<evidence type="ECO:0000256" key="6">
    <source>
        <dbReference type="ARBA" id="ARBA00022490"/>
    </source>
</evidence>
<gene>
    <name evidence="14" type="ORF">SLS62_000941</name>
</gene>
<keyword evidence="8" id="KW-0539">Nucleus</keyword>
<dbReference type="GO" id="GO:0005634">
    <property type="term" value="C:nucleus"/>
    <property type="evidence" value="ECO:0007669"/>
    <property type="project" value="UniProtKB-SubCell"/>
</dbReference>
<feature type="compositionally biased region" description="Low complexity" evidence="12">
    <location>
        <begin position="44"/>
        <end position="61"/>
    </location>
</feature>
<name>A0AAN9V2K2_9PEZI</name>
<evidence type="ECO:0000256" key="4">
    <source>
        <dbReference type="ARBA" id="ARBA00012950"/>
    </source>
</evidence>
<dbReference type="EMBL" id="JAKJXP020000004">
    <property type="protein sequence ID" value="KAK7756925.1"/>
    <property type="molecule type" value="Genomic_DNA"/>
</dbReference>
<evidence type="ECO:0000256" key="11">
    <source>
        <dbReference type="ARBA" id="ARBA00049524"/>
    </source>
</evidence>
<evidence type="ECO:0000256" key="5">
    <source>
        <dbReference type="ARBA" id="ARBA00015043"/>
    </source>
</evidence>
<feature type="compositionally biased region" description="Basic and acidic residues" evidence="12">
    <location>
        <begin position="16"/>
        <end position="43"/>
    </location>
</feature>
<dbReference type="Pfam" id="PF00583">
    <property type="entry name" value="Acetyltransf_1"/>
    <property type="match status" value="1"/>
</dbReference>
<feature type="region of interest" description="Disordered" evidence="12">
    <location>
        <begin position="1"/>
        <end position="75"/>
    </location>
</feature>
<organism evidence="14 15">
    <name type="scientific">Diatrype stigma</name>
    <dbReference type="NCBI Taxonomy" id="117547"/>
    <lineage>
        <taxon>Eukaryota</taxon>
        <taxon>Fungi</taxon>
        <taxon>Dikarya</taxon>
        <taxon>Ascomycota</taxon>
        <taxon>Pezizomycotina</taxon>
        <taxon>Sordariomycetes</taxon>
        <taxon>Xylariomycetidae</taxon>
        <taxon>Xylariales</taxon>
        <taxon>Diatrypaceae</taxon>
        <taxon>Diatrype</taxon>
    </lineage>
</organism>
<dbReference type="AlphaFoldDB" id="A0AAN9V2K2"/>
<dbReference type="Gene3D" id="3.40.630.30">
    <property type="match status" value="1"/>
</dbReference>
<keyword evidence="7" id="KW-0808">Transferase</keyword>
<evidence type="ECO:0000256" key="3">
    <source>
        <dbReference type="ARBA" id="ARBA00008870"/>
    </source>
</evidence>
<evidence type="ECO:0000259" key="13">
    <source>
        <dbReference type="PROSITE" id="PS51186"/>
    </source>
</evidence>
<proteinExistence type="inferred from homology"/>
<dbReference type="GO" id="GO:0043998">
    <property type="term" value="F:histone H2A acetyltransferase activity"/>
    <property type="evidence" value="ECO:0007669"/>
    <property type="project" value="InterPro"/>
</dbReference>
<reference evidence="14 15" key="1">
    <citation type="submission" date="2024-02" db="EMBL/GenBank/DDBJ databases">
        <title>De novo assembly and annotation of 12 fungi associated with fruit tree decline syndrome in Ontario, Canada.</title>
        <authorList>
            <person name="Sulman M."/>
            <person name="Ellouze W."/>
            <person name="Ilyukhin E."/>
        </authorList>
    </citation>
    <scope>NUCLEOTIDE SEQUENCE [LARGE SCALE GENOMIC DNA]</scope>
    <source>
        <strain evidence="14 15">M11/M66-122</strain>
    </source>
</reference>
<evidence type="ECO:0000256" key="2">
    <source>
        <dbReference type="ARBA" id="ARBA00004496"/>
    </source>
</evidence>
<keyword evidence="6" id="KW-0963">Cytoplasm</keyword>
<dbReference type="SUPFAM" id="SSF55729">
    <property type="entry name" value="Acyl-CoA N-acyltransferases (Nat)"/>
    <property type="match status" value="1"/>
</dbReference>
<dbReference type="EC" id="2.3.1.257" evidence="4"/>
<evidence type="ECO:0000256" key="10">
    <source>
        <dbReference type="ARBA" id="ARBA00047821"/>
    </source>
</evidence>
<comment type="catalytic activity">
    <reaction evidence="10">
        <text>N-terminal L-seryl-[histone H2A] + acetyl-CoA = N-terminal N(alpha)-acetyl-L-seryl-[histone H2A] + CoA + H(+)</text>
        <dbReference type="Rhea" id="RHEA:50600"/>
        <dbReference type="Rhea" id="RHEA-COMP:12742"/>
        <dbReference type="Rhea" id="RHEA-COMP:12744"/>
        <dbReference type="ChEBI" id="CHEBI:15378"/>
        <dbReference type="ChEBI" id="CHEBI:57287"/>
        <dbReference type="ChEBI" id="CHEBI:57288"/>
        <dbReference type="ChEBI" id="CHEBI:64738"/>
        <dbReference type="ChEBI" id="CHEBI:83690"/>
        <dbReference type="EC" id="2.3.1.257"/>
    </reaction>
</comment>
<dbReference type="Proteomes" id="UP001320420">
    <property type="component" value="Unassembled WGS sequence"/>
</dbReference>
<evidence type="ECO:0000256" key="9">
    <source>
        <dbReference type="ARBA" id="ARBA00023315"/>
    </source>
</evidence>
<dbReference type="PANTHER" id="PTHR20531:SF1">
    <property type="entry name" value="N-ALPHA-ACETYLTRANSFERASE 40"/>
    <property type="match status" value="1"/>
</dbReference>
<evidence type="ECO:0000256" key="1">
    <source>
        <dbReference type="ARBA" id="ARBA00004123"/>
    </source>
</evidence>
<evidence type="ECO:0000313" key="15">
    <source>
        <dbReference type="Proteomes" id="UP001320420"/>
    </source>
</evidence>
<dbReference type="InterPro" id="IPR016181">
    <property type="entry name" value="Acyl_CoA_acyltransferase"/>
</dbReference>
<accession>A0AAN9V2K2</accession>
<dbReference type="InterPro" id="IPR039949">
    <property type="entry name" value="NAA40"/>
</dbReference>
<comment type="similarity">
    <text evidence="3">Belongs to the acetyltransferase family. NAA40 subfamily.</text>
</comment>
<dbReference type="PANTHER" id="PTHR20531">
    <property type="entry name" value="N-ALPHA-ACETYLTRANSFERASE 40"/>
    <property type="match status" value="1"/>
</dbReference>
<dbReference type="GO" id="GO:0005737">
    <property type="term" value="C:cytoplasm"/>
    <property type="evidence" value="ECO:0007669"/>
    <property type="project" value="UniProtKB-SubCell"/>
</dbReference>